<proteinExistence type="predicted"/>
<dbReference type="AlphaFoldDB" id="A0A2Z4ZBC2"/>
<name>A0A2Z4ZBC2_9PSED</name>
<dbReference type="EMBL" id="CP022202">
    <property type="protein sequence ID" value="AXA60801.1"/>
    <property type="molecule type" value="Genomic_DNA"/>
</dbReference>
<evidence type="ECO:0000313" key="1">
    <source>
        <dbReference type="EMBL" id="AXA60801.1"/>
    </source>
</evidence>
<protein>
    <submittedName>
        <fullName evidence="1">Uncharacterized protein</fullName>
    </submittedName>
</protein>
<dbReference type="KEGG" id="pthv:CE140_12350"/>
<accession>A0A2Z4ZBC2</accession>
<reference evidence="2" key="1">
    <citation type="journal article" date="2021" name="Front. Microbiol.">
        <title>Genomic Analysis of the 1-Aminocyclopropane-1-Carboxylate Deaminase-Producing Pseudomonas thivervalensis SC5 Reveals Its Multifaceted Roles in Soil and in Beneficial Interactions With Plants.</title>
        <authorList>
            <person name="Nascimento F.X."/>
            <person name="Uron P."/>
            <person name="Glick B.R."/>
            <person name="Giachini A."/>
            <person name="Rossi M.J."/>
        </authorList>
    </citation>
    <scope>NUCLEOTIDE SEQUENCE [LARGE SCALE GENOMIC DNA]</scope>
    <source>
        <strain evidence="2">PLM3</strain>
    </source>
</reference>
<organism evidence="1 2">
    <name type="scientific">Pseudomonas thivervalensis</name>
    <dbReference type="NCBI Taxonomy" id="86265"/>
    <lineage>
        <taxon>Bacteria</taxon>
        <taxon>Pseudomonadati</taxon>
        <taxon>Pseudomonadota</taxon>
        <taxon>Gammaproteobacteria</taxon>
        <taxon>Pseudomonadales</taxon>
        <taxon>Pseudomonadaceae</taxon>
        <taxon>Pseudomonas</taxon>
    </lineage>
</organism>
<dbReference type="Proteomes" id="UP000251666">
    <property type="component" value="Chromosome"/>
</dbReference>
<dbReference type="OrthoDB" id="7033109at2"/>
<gene>
    <name evidence="1" type="ORF">CEQ51_12225</name>
</gene>
<keyword evidence="2" id="KW-1185">Reference proteome</keyword>
<sequence>MIAERARSAFVARELAPAGVRSAPKVWYPRVNQTVLLGAAAQPSGSKLPRHRDLRQSWVFKSRIKKPDSKSGSFIKHYRRLTQPPAPLACGA</sequence>
<evidence type="ECO:0000313" key="2">
    <source>
        <dbReference type="Proteomes" id="UP000251666"/>
    </source>
</evidence>